<keyword evidence="3" id="KW-1185">Reference proteome</keyword>
<feature type="region of interest" description="Disordered" evidence="1">
    <location>
        <begin position="1"/>
        <end position="23"/>
    </location>
</feature>
<evidence type="ECO:0000256" key="1">
    <source>
        <dbReference type="SAM" id="MobiDB-lite"/>
    </source>
</evidence>
<organism evidence="2 3">
    <name type="scientific">Amycolatopsis taiwanensis</name>
    <dbReference type="NCBI Taxonomy" id="342230"/>
    <lineage>
        <taxon>Bacteria</taxon>
        <taxon>Bacillati</taxon>
        <taxon>Actinomycetota</taxon>
        <taxon>Actinomycetes</taxon>
        <taxon>Pseudonocardiales</taxon>
        <taxon>Pseudonocardiaceae</taxon>
        <taxon>Amycolatopsis</taxon>
    </lineage>
</organism>
<gene>
    <name evidence="2" type="ORF">Atai01_77040</name>
</gene>
<proteinExistence type="predicted"/>
<evidence type="ECO:0000313" key="2">
    <source>
        <dbReference type="EMBL" id="GLY71085.1"/>
    </source>
</evidence>
<dbReference type="EMBL" id="BSTI01000030">
    <property type="protein sequence ID" value="GLY71085.1"/>
    <property type="molecule type" value="Genomic_DNA"/>
</dbReference>
<comment type="caution">
    <text evidence="2">The sequence shown here is derived from an EMBL/GenBank/DDBJ whole genome shotgun (WGS) entry which is preliminary data.</text>
</comment>
<reference evidence="2" key="1">
    <citation type="submission" date="2023-03" db="EMBL/GenBank/DDBJ databases">
        <title>Amycolatopsis taiwanensis NBRC 103393.</title>
        <authorList>
            <person name="Ichikawa N."/>
            <person name="Sato H."/>
            <person name="Tonouchi N."/>
        </authorList>
    </citation>
    <scope>NUCLEOTIDE SEQUENCE</scope>
    <source>
        <strain evidence="2">NBRC 103393</strain>
    </source>
</reference>
<dbReference type="Proteomes" id="UP001165136">
    <property type="component" value="Unassembled WGS sequence"/>
</dbReference>
<accession>A0A9W6RA93</accession>
<sequence>MTVQRWSEPAPAGTRHGHGGESALDPVASFRAELADDMESLQQAPGLPAEVPGMTTPDLASLLGDQLDLALLCTSLGMRQPEVMKLLRGKVPLTLEQINTVARVTGLAAEKIVQTVRPLPFGLVVAAEHPRWRHVWHERARRRHISEAEARLSGSYGAFALAARETSGKERNWHERLRRFLSDEELDPGGA</sequence>
<evidence type="ECO:0000313" key="3">
    <source>
        <dbReference type="Proteomes" id="UP001165136"/>
    </source>
</evidence>
<name>A0A9W6RA93_9PSEU</name>
<protein>
    <submittedName>
        <fullName evidence="2">Uncharacterized protein</fullName>
    </submittedName>
</protein>
<dbReference type="AlphaFoldDB" id="A0A9W6RA93"/>